<evidence type="ECO:0000256" key="1">
    <source>
        <dbReference type="SAM" id="MobiDB-lite"/>
    </source>
</evidence>
<keyword evidence="3" id="KW-1185">Reference proteome</keyword>
<feature type="region of interest" description="Disordered" evidence="1">
    <location>
        <begin position="30"/>
        <end position="57"/>
    </location>
</feature>
<proteinExistence type="predicted"/>
<protein>
    <recommendedName>
        <fullName evidence="4">Zinc-ribbon domain-containing protein</fullName>
    </recommendedName>
</protein>
<gene>
    <name evidence="2" type="ORF">H5410_019851</name>
</gene>
<name>A0A9J5Z7H5_SOLCO</name>
<dbReference type="PANTHER" id="PTHR13555:SF36">
    <property type="entry name" value="ZINC FINGER C2HC DOMAIN-CONTAINING PROTEIN 1B"/>
    <property type="match status" value="1"/>
</dbReference>
<comment type="caution">
    <text evidence="2">The sequence shown here is derived from an EMBL/GenBank/DDBJ whole genome shotgun (WGS) entry which is preliminary data.</text>
</comment>
<dbReference type="PANTHER" id="PTHR13555">
    <property type="entry name" value="C2H2 ZINC FINGER CGI-62-RELATED"/>
    <property type="match status" value="1"/>
</dbReference>
<evidence type="ECO:0000313" key="3">
    <source>
        <dbReference type="Proteomes" id="UP000824120"/>
    </source>
</evidence>
<sequence>MGTRVPVQHYDMRSAADSYIETSLHDLNAEGIGGGGAGRDDVDRGGGDVTEDSMDNGEESTAVDCLHETFRNSLPLHGIVVEEDRTSIENSGSSTGSYNIVTIDDISPIETARTRFLDIIVDHFIRPHVVDVVDSEADFAAQSSQDKMSKRKSREIHYEGDATYVLPLMYVANMYETLVNEVNVRLSSLNGMREKTIGVALEAAGGLYRKLAKKFPRKGPCIFKRRELATSFETRARFPELVIQEEKRVRFVVVNGLAIVEKPTSLCIDDAEWYVKFPILNIEVIVAKFLASCLAAQVFRRMTGRNEVTISPRDYKFYAPRHKYRRASNSISNITGFSAFTSTDNASSLAAGQSYRSVSEDSQQTTSKQQMQPLVHQAQFHPLQQSHHQHHINQSQHIAHFSHNQQCGPQSHLSEIVHAQQSLTNSPHMACLQQLGHVGGRMHIMPTSPAKFCDECGTPYLRETSKFCSECGTKRLGI</sequence>
<dbReference type="Proteomes" id="UP000824120">
    <property type="component" value="Chromosome 4"/>
</dbReference>
<accession>A0A9J5Z7H5</accession>
<dbReference type="EMBL" id="JACXVP010000004">
    <property type="protein sequence ID" value="KAG5608570.1"/>
    <property type="molecule type" value="Genomic_DNA"/>
</dbReference>
<organism evidence="2 3">
    <name type="scientific">Solanum commersonii</name>
    <name type="common">Commerson's wild potato</name>
    <name type="synonym">Commerson's nightshade</name>
    <dbReference type="NCBI Taxonomy" id="4109"/>
    <lineage>
        <taxon>Eukaryota</taxon>
        <taxon>Viridiplantae</taxon>
        <taxon>Streptophyta</taxon>
        <taxon>Embryophyta</taxon>
        <taxon>Tracheophyta</taxon>
        <taxon>Spermatophyta</taxon>
        <taxon>Magnoliopsida</taxon>
        <taxon>eudicotyledons</taxon>
        <taxon>Gunneridae</taxon>
        <taxon>Pentapetalae</taxon>
        <taxon>asterids</taxon>
        <taxon>lamiids</taxon>
        <taxon>Solanales</taxon>
        <taxon>Solanaceae</taxon>
        <taxon>Solanoideae</taxon>
        <taxon>Solaneae</taxon>
        <taxon>Solanum</taxon>
    </lineage>
</organism>
<dbReference type="InterPro" id="IPR026319">
    <property type="entry name" value="ZC2HC1A/B-like"/>
</dbReference>
<reference evidence="2 3" key="1">
    <citation type="submission" date="2020-09" db="EMBL/GenBank/DDBJ databases">
        <title>De no assembly of potato wild relative species, Solanum commersonii.</title>
        <authorList>
            <person name="Cho K."/>
        </authorList>
    </citation>
    <scope>NUCLEOTIDE SEQUENCE [LARGE SCALE GENOMIC DNA]</scope>
    <source>
        <strain evidence="2">LZ3.2</strain>
        <tissue evidence="2">Leaf</tissue>
    </source>
</reference>
<dbReference type="AlphaFoldDB" id="A0A9J5Z7H5"/>
<dbReference type="OrthoDB" id="1914234at2759"/>
<evidence type="ECO:0008006" key="4">
    <source>
        <dbReference type="Google" id="ProtNLM"/>
    </source>
</evidence>
<evidence type="ECO:0000313" key="2">
    <source>
        <dbReference type="EMBL" id="KAG5608570.1"/>
    </source>
</evidence>